<protein>
    <submittedName>
        <fullName evidence="2">Uncharacterized protein</fullName>
    </submittedName>
</protein>
<dbReference type="RefSeq" id="XP_007923006.1">
    <property type="nucleotide sequence ID" value="XM_007924815.1"/>
</dbReference>
<dbReference type="HOGENOM" id="CLU_1928505_0_0_1"/>
<dbReference type="VEuPathDB" id="FungiDB:MYCFIDRAFT_210214"/>
<name>M2Z6H8_PSEFD</name>
<evidence type="ECO:0000256" key="1">
    <source>
        <dbReference type="SAM" id="MobiDB-lite"/>
    </source>
</evidence>
<dbReference type="OrthoDB" id="10326000at2759"/>
<feature type="region of interest" description="Disordered" evidence="1">
    <location>
        <begin position="1"/>
        <end position="47"/>
    </location>
</feature>
<feature type="compositionally biased region" description="Basic and acidic residues" evidence="1">
    <location>
        <begin position="95"/>
        <end position="112"/>
    </location>
</feature>
<evidence type="ECO:0000313" key="3">
    <source>
        <dbReference type="Proteomes" id="UP000016932"/>
    </source>
</evidence>
<evidence type="ECO:0000313" key="2">
    <source>
        <dbReference type="EMBL" id="EME85375.1"/>
    </source>
</evidence>
<dbReference type="KEGG" id="pfj:MYCFIDRAFT_210214"/>
<dbReference type="Proteomes" id="UP000016932">
    <property type="component" value="Unassembled WGS sequence"/>
</dbReference>
<keyword evidence="3" id="KW-1185">Reference proteome</keyword>
<reference evidence="2 3" key="1">
    <citation type="journal article" date="2012" name="PLoS Pathog.">
        <title>Diverse lifestyles and strategies of plant pathogenesis encoded in the genomes of eighteen Dothideomycetes fungi.</title>
        <authorList>
            <person name="Ohm R.A."/>
            <person name="Feau N."/>
            <person name="Henrissat B."/>
            <person name="Schoch C.L."/>
            <person name="Horwitz B.A."/>
            <person name="Barry K.W."/>
            <person name="Condon B.J."/>
            <person name="Copeland A.C."/>
            <person name="Dhillon B."/>
            <person name="Glaser F."/>
            <person name="Hesse C.N."/>
            <person name="Kosti I."/>
            <person name="LaButti K."/>
            <person name="Lindquist E.A."/>
            <person name="Lucas S."/>
            <person name="Salamov A.A."/>
            <person name="Bradshaw R.E."/>
            <person name="Ciuffetti L."/>
            <person name="Hamelin R.C."/>
            <person name="Kema G.H.J."/>
            <person name="Lawrence C."/>
            <person name="Scott J.A."/>
            <person name="Spatafora J.W."/>
            <person name="Turgeon B.G."/>
            <person name="de Wit P.J.G.M."/>
            <person name="Zhong S."/>
            <person name="Goodwin S.B."/>
            <person name="Grigoriev I.V."/>
        </authorList>
    </citation>
    <scope>NUCLEOTIDE SEQUENCE [LARGE SCALE GENOMIC DNA]</scope>
    <source>
        <strain evidence="2 3">CIRAD86</strain>
    </source>
</reference>
<gene>
    <name evidence="2" type="ORF">MYCFIDRAFT_210214</name>
</gene>
<sequence length="131" mass="14900">MLQPAWEARPAGRNGTVGRRPGAMVRKRGHGNPPPVPTSCSLPTIAGFRDDKGRQREIVFREDQYDDVVELLNKEDWKGLEKYPDSGNPVPGSPEYEREERERMVRAEKEWKEDEEAEKAEKAAAQKVAKL</sequence>
<feature type="region of interest" description="Disordered" evidence="1">
    <location>
        <begin position="78"/>
        <end position="131"/>
    </location>
</feature>
<dbReference type="EMBL" id="KB446556">
    <property type="protein sequence ID" value="EME85375.1"/>
    <property type="molecule type" value="Genomic_DNA"/>
</dbReference>
<dbReference type="AlphaFoldDB" id="M2Z6H8"/>
<dbReference type="GeneID" id="19337029"/>
<organism evidence="2 3">
    <name type="scientific">Pseudocercospora fijiensis (strain CIRAD86)</name>
    <name type="common">Black leaf streak disease fungus</name>
    <name type="synonym">Mycosphaerella fijiensis</name>
    <dbReference type="NCBI Taxonomy" id="383855"/>
    <lineage>
        <taxon>Eukaryota</taxon>
        <taxon>Fungi</taxon>
        <taxon>Dikarya</taxon>
        <taxon>Ascomycota</taxon>
        <taxon>Pezizomycotina</taxon>
        <taxon>Dothideomycetes</taxon>
        <taxon>Dothideomycetidae</taxon>
        <taxon>Mycosphaerellales</taxon>
        <taxon>Mycosphaerellaceae</taxon>
        <taxon>Pseudocercospora</taxon>
    </lineage>
</organism>
<accession>M2Z6H8</accession>
<proteinExistence type="predicted"/>